<evidence type="ECO:0000256" key="4">
    <source>
        <dbReference type="SAM" id="MobiDB-lite"/>
    </source>
</evidence>
<dbReference type="InterPro" id="IPR036322">
    <property type="entry name" value="WD40_repeat_dom_sf"/>
</dbReference>
<proteinExistence type="predicted"/>
<dbReference type="PROSITE" id="PS50294">
    <property type="entry name" value="WD_REPEATS_REGION"/>
    <property type="match status" value="3"/>
</dbReference>
<dbReference type="SUPFAM" id="SSF50978">
    <property type="entry name" value="WD40 repeat-like"/>
    <property type="match status" value="1"/>
</dbReference>
<protein>
    <submittedName>
        <fullName evidence="5">Uncharacterized protein</fullName>
    </submittedName>
</protein>
<dbReference type="PANTHER" id="PTHR44376">
    <property type="entry name" value="TRANSCRIPTIONAL REGULATOR OF FILAMENTOUS GROWTH FLO8"/>
    <property type="match status" value="1"/>
</dbReference>
<dbReference type="SMART" id="SM00320">
    <property type="entry name" value="WD40"/>
    <property type="match status" value="7"/>
</dbReference>
<evidence type="ECO:0000256" key="3">
    <source>
        <dbReference type="PROSITE-ProRule" id="PRU00221"/>
    </source>
</evidence>
<feature type="compositionally biased region" description="Basic residues" evidence="4">
    <location>
        <begin position="286"/>
        <end position="295"/>
    </location>
</feature>
<dbReference type="Gene3D" id="2.130.10.10">
    <property type="entry name" value="YVTN repeat-like/Quinoprotein amine dehydrogenase"/>
    <property type="match status" value="2"/>
</dbReference>
<keyword evidence="1 3" id="KW-0853">WD repeat</keyword>
<keyword evidence="2" id="KW-0677">Repeat</keyword>
<evidence type="ECO:0000313" key="6">
    <source>
        <dbReference type="Proteomes" id="UP000734854"/>
    </source>
</evidence>
<sequence length="742" mass="81662">MWKGNWEADKALDTYIYDYLVRRNLLTTAEIFKEEGNVVTEALGIQNSIEEETNRRETKEEKKEQNLENNLPDNILSDWWSIFSDVFIARTNEDHSPVDSSLKGIHGTKAKDHQEQLQMQHLQIIPQEQTQLQQQGGIHPALIEMINATNTNEIPKTSLLDSKTYEEGVDQPQLIADTISTQFLDANRDTLLQSAAIHPGQLIQYNHINGSSDMQHIQGQNQYTPLRHSKGEASSSQRPLNVDPSTPQRSLNVDPSLFGRGILGAKSRTNGAVMNQGVSSLPLRGRPPKSGRPRKSTSSGAGYNSRTGTTATLSVTPPLSTPIIATASGASMANNLQNSNATFKSSTETLSITPPPSTPSHISGSGVSMDSNLQNSNAISKSLMMHGTDRTYGLAYFNQMDDCETFEDIIESFFSNSEDGREIFATTNMTTAHDTKSLNGVTLTESGHAHTSQSIVSCHFSSDGMWLASVGHDKKVIIWNMETLQTISSSDEHSKFATGVCFSPNSTLLASSSFDKTLRLWNASEVWCYSSYNLLLYFSSVNCLHTFSGHNSPVTSLDFHPQKSDLLCSCGNNRDIRYWSASHFLCTRSFMGATVGVKFQPRSGLFLAAAADNGITIFDAETTIRLHILQGHNKIESICWAANGDTLASVSKDMVKVWCLRTGSCIHEHKSKGERFSSCVFHPQSPQVLVLGGNKTLKLWDVTENKSFTVPAHEDLVSSLAQSESTGLIASSSYDKSIKVWR</sequence>
<dbReference type="InterPro" id="IPR019775">
    <property type="entry name" value="WD40_repeat_CS"/>
</dbReference>
<dbReference type="Proteomes" id="UP000734854">
    <property type="component" value="Unassembled WGS sequence"/>
</dbReference>
<organism evidence="5 6">
    <name type="scientific">Zingiber officinale</name>
    <name type="common">Ginger</name>
    <name type="synonym">Amomum zingiber</name>
    <dbReference type="NCBI Taxonomy" id="94328"/>
    <lineage>
        <taxon>Eukaryota</taxon>
        <taxon>Viridiplantae</taxon>
        <taxon>Streptophyta</taxon>
        <taxon>Embryophyta</taxon>
        <taxon>Tracheophyta</taxon>
        <taxon>Spermatophyta</taxon>
        <taxon>Magnoliopsida</taxon>
        <taxon>Liliopsida</taxon>
        <taxon>Zingiberales</taxon>
        <taxon>Zingiberaceae</taxon>
        <taxon>Zingiber</taxon>
    </lineage>
</organism>
<dbReference type="PROSITE" id="PS00678">
    <property type="entry name" value="WD_REPEATS_1"/>
    <property type="match status" value="1"/>
</dbReference>
<evidence type="ECO:0000256" key="1">
    <source>
        <dbReference type="ARBA" id="ARBA00022574"/>
    </source>
</evidence>
<feature type="repeat" description="WD" evidence="3">
    <location>
        <begin position="490"/>
        <end position="522"/>
    </location>
</feature>
<feature type="region of interest" description="Disordered" evidence="4">
    <location>
        <begin position="344"/>
        <end position="373"/>
    </location>
</feature>
<feature type="repeat" description="WD" evidence="3">
    <location>
        <begin position="710"/>
        <end position="742"/>
    </location>
</feature>
<dbReference type="AlphaFoldDB" id="A0A8J5GUT1"/>
<dbReference type="InterPro" id="IPR006594">
    <property type="entry name" value="LisH"/>
</dbReference>
<feature type="repeat" description="WD" evidence="3">
    <location>
        <begin position="448"/>
        <end position="489"/>
    </location>
</feature>
<dbReference type="InterPro" id="IPR015943">
    <property type="entry name" value="WD40/YVTN_repeat-like_dom_sf"/>
</dbReference>
<dbReference type="InterPro" id="IPR044716">
    <property type="entry name" value="LEUNIG-like"/>
</dbReference>
<dbReference type="InterPro" id="IPR001680">
    <property type="entry name" value="WD40_rpt"/>
</dbReference>
<feature type="region of interest" description="Disordered" evidence="4">
    <location>
        <begin position="268"/>
        <end position="316"/>
    </location>
</feature>
<dbReference type="PANTHER" id="PTHR44376:SF9">
    <property type="entry name" value="TRANSCRIPTIONAL COREPRESSOR LEUNIG_HOMOLOG"/>
    <property type="match status" value="1"/>
</dbReference>
<feature type="compositionally biased region" description="Polar residues" evidence="4">
    <location>
        <begin position="268"/>
        <end position="279"/>
    </location>
</feature>
<dbReference type="CDD" id="cd00200">
    <property type="entry name" value="WD40"/>
    <property type="match status" value="1"/>
</dbReference>
<accession>A0A8J5GUT1</accession>
<feature type="compositionally biased region" description="Polar residues" evidence="4">
    <location>
        <begin position="297"/>
        <end position="316"/>
    </location>
</feature>
<feature type="repeat" description="WD" evidence="3">
    <location>
        <begin position="547"/>
        <end position="580"/>
    </location>
</feature>
<dbReference type="PROSITE" id="PS50896">
    <property type="entry name" value="LISH"/>
    <property type="match status" value="1"/>
</dbReference>
<dbReference type="Pfam" id="PF00400">
    <property type="entry name" value="WD40"/>
    <property type="match status" value="5"/>
</dbReference>
<feature type="compositionally biased region" description="Polar residues" evidence="4">
    <location>
        <begin position="232"/>
        <end position="253"/>
    </location>
</feature>
<gene>
    <name evidence="5" type="ORF">ZIOFF_025864</name>
</gene>
<dbReference type="EMBL" id="JACMSC010000007">
    <property type="protein sequence ID" value="KAG6515452.1"/>
    <property type="molecule type" value="Genomic_DNA"/>
</dbReference>
<name>A0A8J5GUT1_ZINOF</name>
<dbReference type="GO" id="GO:0003714">
    <property type="term" value="F:transcription corepressor activity"/>
    <property type="evidence" value="ECO:0007669"/>
    <property type="project" value="InterPro"/>
</dbReference>
<comment type="caution">
    <text evidence="5">The sequence shown here is derived from an EMBL/GenBank/DDBJ whole genome shotgun (WGS) entry which is preliminary data.</text>
</comment>
<reference evidence="5 6" key="1">
    <citation type="submission" date="2020-08" db="EMBL/GenBank/DDBJ databases">
        <title>Plant Genome Project.</title>
        <authorList>
            <person name="Zhang R.-G."/>
        </authorList>
    </citation>
    <scope>NUCLEOTIDE SEQUENCE [LARGE SCALE GENOMIC DNA]</scope>
    <source>
        <tissue evidence="5">Rhizome</tissue>
    </source>
</reference>
<evidence type="ECO:0000256" key="2">
    <source>
        <dbReference type="ARBA" id="ARBA00022737"/>
    </source>
</evidence>
<dbReference type="PROSITE" id="PS50082">
    <property type="entry name" value="WD_REPEATS_2"/>
    <property type="match status" value="4"/>
</dbReference>
<keyword evidence="6" id="KW-1185">Reference proteome</keyword>
<evidence type="ECO:0000313" key="5">
    <source>
        <dbReference type="EMBL" id="KAG6515452.1"/>
    </source>
</evidence>
<feature type="region of interest" description="Disordered" evidence="4">
    <location>
        <begin position="226"/>
        <end position="255"/>
    </location>
</feature>